<dbReference type="Gene3D" id="1.10.1410.10">
    <property type="match status" value="1"/>
</dbReference>
<gene>
    <name evidence="9" type="ORF">FGO68_gene12789</name>
</gene>
<sequence>MDKFTKKNKSGVELIGDGGLDDIESRISKKYDRDQYPWLSDFTLRVKDAFLFLHNEILDFVKFIESSPEDLAIRKQVVSRVKKVVHGCYPEACVMVFGSCATGLNLPNSDIDMLVYMPDMREGTMINKLTQGLLKSGMCKSIDPLKHAKVPIIKLQDRDSGVNVDISFNRTNGIYCVKLVKHLLKKYPELRPLILVLKCFLKSRQLNEPYHGGVGSFLLTMITTSYLQRAYKQGGGKTEKIDLGKHLIDFFEFYGTKFNYEDVGISIREEGFYFPKRNRGWEGYDERSRYRLSVENPQDPDVDIGGSAYNIRKVQRAFQHAYDTLIFNNSNAVSILKLIITADPNDLKPGWRGSVGDGKKVTNTSKPSM</sequence>
<evidence type="ECO:0000256" key="2">
    <source>
        <dbReference type="ARBA" id="ARBA00008593"/>
    </source>
</evidence>
<comment type="caution">
    <text evidence="9">The sequence shown here is derived from an EMBL/GenBank/DDBJ whole genome shotgun (WGS) entry which is preliminary data.</text>
</comment>
<keyword evidence="5" id="KW-0479">Metal-binding</keyword>
<organism evidence="9 10">
    <name type="scientific">Halteria grandinella</name>
    <dbReference type="NCBI Taxonomy" id="5974"/>
    <lineage>
        <taxon>Eukaryota</taxon>
        <taxon>Sar</taxon>
        <taxon>Alveolata</taxon>
        <taxon>Ciliophora</taxon>
        <taxon>Intramacronucleata</taxon>
        <taxon>Spirotrichea</taxon>
        <taxon>Stichotrichia</taxon>
        <taxon>Sporadotrichida</taxon>
        <taxon>Halteriidae</taxon>
        <taxon>Halteria</taxon>
    </lineage>
</organism>
<evidence type="ECO:0000256" key="6">
    <source>
        <dbReference type="ARBA" id="ARBA00022842"/>
    </source>
</evidence>
<dbReference type="AlphaFoldDB" id="A0A8J8T226"/>
<accession>A0A8J8T226</accession>
<dbReference type="Proteomes" id="UP000785679">
    <property type="component" value="Unassembled WGS sequence"/>
</dbReference>
<dbReference type="EC" id="2.7.7.19" evidence="3"/>
<dbReference type="InterPro" id="IPR054708">
    <property type="entry name" value="MTPAP-like_central"/>
</dbReference>
<dbReference type="InterPro" id="IPR043519">
    <property type="entry name" value="NT_sf"/>
</dbReference>
<comment type="similarity">
    <text evidence="2">Belongs to the DNA polymerase type-B-like family.</text>
</comment>
<evidence type="ECO:0000313" key="10">
    <source>
        <dbReference type="Proteomes" id="UP000785679"/>
    </source>
</evidence>
<evidence type="ECO:0000256" key="1">
    <source>
        <dbReference type="ARBA" id="ARBA00001936"/>
    </source>
</evidence>
<dbReference type="FunFam" id="3.30.460.10:FF:000006">
    <property type="entry name" value="non-canonical poly(A) RNA polymerase PAPD5"/>
    <property type="match status" value="1"/>
</dbReference>
<proteinExistence type="inferred from homology"/>
<dbReference type="Pfam" id="PF03828">
    <property type="entry name" value="PAP_assoc"/>
    <property type="match status" value="1"/>
</dbReference>
<dbReference type="SUPFAM" id="SSF81301">
    <property type="entry name" value="Nucleotidyltransferase"/>
    <property type="match status" value="1"/>
</dbReference>
<dbReference type="EMBL" id="RRYP01010006">
    <property type="protein sequence ID" value="TNV78681.1"/>
    <property type="molecule type" value="Genomic_DNA"/>
</dbReference>
<evidence type="ECO:0000256" key="3">
    <source>
        <dbReference type="ARBA" id="ARBA00012388"/>
    </source>
</evidence>
<dbReference type="InterPro" id="IPR045862">
    <property type="entry name" value="Trf4-like"/>
</dbReference>
<dbReference type="GO" id="GO:0031123">
    <property type="term" value="P:RNA 3'-end processing"/>
    <property type="evidence" value="ECO:0007669"/>
    <property type="project" value="TreeGrafter"/>
</dbReference>
<dbReference type="Gene3D" id="3.30.460.10">
    <property type="entry name" value="Beta Polymerase, domain 2"/>
    <property type="match status" value="1"/>
</dbReference>
<evidence type="ECO:0000259" key="7">
    <source>
        <dbReference type="Pfam" id="PF03828"/>
    </source>
</evidence>
<dbReference type="GO" id="GO:0046872">
    <property type="term" value="F:metal ion binding"/>
    <property type="evidence" value="ECO:0007669"/>
    <property type="project" value="UniProtKB-KW"/>
</dbReference>
<evidence type="ECO:0000256" key="4">
    <source>
        <dbReference type="ARBA" id="ARBA00022679"/>
    </source>
</evidence>
<evidence type="ECO:0000256" key="5">
    <source>
        <dbReference type="ARBA" id="ARBA00022723"/>
    </source>
</evidence>
<keyword evidence="4" id="KW-0808">Transferase</keyword>
<dbReference type="Pfam" id="PF22600">
    <property type="entry name" value="MTPAP-like_central"/>
    <property type="match status" value="1"/>
</dbReference>
<evidence type="ECO:0000313" key="9">
    <source>
        <dbReference type="EMBL" id="TNV78681.1"/>
    </source>
</evidence>
<feature type="domain" description="PAP-associated" evidence="7">
    <location>
        <begin position="243"/>
        <end position="301"/>
    </location>
</feature>
<dbReference type="GO" id="GO:0043634">
    <property type="term" value="P:polyadenylation-dependent ncRNA catabolic process"/>
    <property type="evidence" value="ECO:0007669"/>
    <property type="project" value="TreeGrafter"/>
</dbReference>
<comment type="cofactor">
    <cofactor evidence="1">
        <name>Mn(2+)</name>
        <dbReference type="ChEBI" id="CHEBI:29035"/>
    </cofactor>
</comment>
<name>A0A8J8T226_HALGN</name>
<evidence type="ECO:0000259" key="8">
    <source>
        <dbReference type="Pfam" id="PF22600"/>
    </source>
</evidence>
<dbReference type="InterPro" id="IPR002058">
    <property type="entry name" value="PAP_assoc"/>
</dbReference>
<dbReference type="CDD" id="cd05402">
    <property type="entry name" value="NT_PAP_TUTase"/>
    <property type="match status" value="1"/>
</dbReference>
<dbReference type="GO" id="GO:0031499">
    <property type="term" value="C:TRAMP complex"/>
    <property type="evidence" value="ECO:0007669"/>
    <property type="project" value="TreeGrafter"/>
</dbReference>
<reference evidence="9" key="1">
    <citation type="submission" date="2019-06" db="EMBL/GenBank/DDBJ databases">
        <authorList>
            <person name="Zheng W."/>
        </authorList>
    </citation>
    <scope>NUCLEOTIDE SEQUENCE</scope>
    <source>
        <strain evidence="9">QDHG01</strain>
    </source>
</reference>
<keyword evidence="10" id="KW-1185">Reference proteome</keyword>
<dbReference type="GO" id="GO:0005730">
    <property type="term" value="C:nucleolus"/>
    <property type="evidence" value="ECO:0007669"/>
    <property type="project" value="TreeGrafter"/>
</dbReference>
<keyword evidence="6" id="KW-0460">Magnesium</keyword>
<dbReference type="GO" id="GO:1990817">
    <property type="term" value="F:poly(A) RNA polymerase activity"/>
    <property type="evidence" value="ECO:0007669"/>
    <property type="project" value="UniProtKB-EC"/>
</dbReference>
<dbReference type="SUPFAM" id="SSF81631">
    <property type="entry name" value="PAP/OAS1 substrate-binding domain"/>
    <property type="match status" value="1"/>
</dbReference>
<dbReference type="GO" id="GO:0003729">
    <property type="term" value="F:mRNA binding"/>
    <property type="evidence" value="ECO:0007669"/>
    <property type="project" value="TreeGrafter"/>
</dbReference>
<dbReference type="OrthoDB" id="273917at2759"/>
<dbReference type="PANTHER" id="PTHR23092">
    <property type="entry name" value="POLY(A) RNA POLYMERASE"/>
    <property type="match status" value="1"/>
</dbReference>
<dbReference type="PANTHER" id="PTHR23092:SF15">
    <property type="entry name" value="INACTIVE NON-CANONICAL POLY(A) RNA POLYMERASE PROTEIN TRF4-2-RELATED"/>
    <property type="match status" value="1"/>
</dbReference>
<feature type="domain" description="Poly(A) RNA polymerase mitochondrial-like central palm" evidence="8">
    <location>
        <begin position="53"/>
        <end position="182"/>
    </location>
</feature>
<protein>
    <recommendedName>
        <fullName evidence="3">polynucleotide adenylyltransferase</fullName>
        <ecNumber evidence="3">2.7.7.19</ecNumber>
    </recommendedName>
</protein>